<protein>
    <recommendedName>
        <fullName evidence="5">HMG box domain-containing protein</fullName>
    </recommendedName>
</protein>
<proteinExistence type="predicted"/>
<accession>A0ABP1CTC6</accession>
<feature type="DNA-binding region" description="HMG box" evidence="3">
    <location>
        <begin position="120"/>
        <end position="203"/>
    </location>
</feature>
<feature type="compositionally biased region" description="Basic and acidic residues" evidence="4">
    <location>
        <begin position="107"/>
        <end position="120"/>
    </location>
</feature>
<feature type="compositionally biased region" description="Basic residues" evidence="4">
    <location>
        <begin position="251"/>
        <end position="261"/>
    </location>
</feature>
<evidence type="ECO:0000256" key="3">
    <source>
        <dbReference type="PROSITE-ProRule" id="PRU00267"/>
    </source>
</evidence>
<dbReference type="InterPro" id="IPR036910">
    <property type="entry name" value="HMG_box_dom_sf"/>
</dbReference>
<keyword evidence="3" id="KW-0539">Nucleus</keyword>
<dbReference type="EMBL" id="OZ037954">
    <property type="protein sequence ID" value="CAL1698920.1"/>
    <property type="molecule type" value="Genomic_DNA"/>
</dbReference>
<feature type="region of interest" description="Disordered" evidence="4">
    <location>
        <begin position="141"/>
        <end position="166"/>
    </location>
</feature>
<keyword evidence="2" id="KW-0804">Transcription</keyword>
<feature type="region of interest" description="Disordered" evidence="4">
    <location>
        <begin position="205"/>
        <end position="230"/>
    </location>
</feature>
<dbReference type="PROSITE" id="PS50118">
    <property type="entry name" value="HMG_BOX_2"/>
    <property type="match status" value="1"/>
</dbReference>
<feature type="region of interest" description="Disordered" evidence="4">
    <location>
        <begin position="248"/>
        <end position="268"/>
    </location>
</feature>
<dbReference type="SMART" id="SM00398">
    <property type="entry name" value="HMG"/>
    <property type="match status" value="1"/>
</dbReference>
<feature type="compositionally biased region" description="Polar residues" evidence="4">
    <location>
        <begin position="71"/>
        <end position="82"/>
    </location>
</feature>
<keyword evidence="1 3" id="KW-0238">DNA-binding</keyword>
<name>A0ABP1CTC6_9APHY</name>
<reference evidence="7" key="1">
    <citation type="submission" date="2024-04" db="EMBL/GenBank/DDBJ databases">
        <authorList>
            <person name="Shaw F."/>
            <person name="Minotto A."/>
        </authorList>
    </citation>
    <scope>NUCLEOTIDE SEQUENCE [LARGE SCALE GENOMIC DNA]</scope>
</reference>
<dbReference type="InterPro" id="IPR009071">
    <property type="entry name" value="HMG_box_dom"/>
</dbReference>
<dbReference type="PANTHER" id="PTHR10270:SF161">
    <property type="entry name" value="SEX-DETERMINING REGION Y PROTEIN"/>
    <property type="match status" value="1"/>
</dbReference>
<evidence type="ECO:0000259" key="5">
    <source>
        <dbReference type="PROSITE" id="PS50118"/>
    </source>
</evidence>
<dbReference type="PANTHER" id="PTHR10270">
    <property type="entry name" value="SOX TRANSCRIPTION FACTOR"/>
    <property type="match status" value="1"/>
</dbReference>
<gene>
    <name evidence="6" type="ORF">GFSPODELE1_LOCUS2405</name>
</gene>
<evidence type="ECO:0000256" key="2">
    <source>
        <dbReference type="ARBA" id="ARBA00023163"/>
    </source>
</evidence>
<dbReference type="SUPFAM" id="SSF47095">
    <property type="entry name" value="HMG-box"/>
    <property type="match status" value="1"/>
</dbReference>
<dbReference type="Gene3D" id="1.10.30.10">
    <property type="entry name" value="High mobility group box domain"/>
    <property type="match status" value="1"/>
</dbReference>
<evidence type="ECO:0000313" key="7">
    <source>
        <dbReference type="Proteomes" id="UP001497453"/>
    </source>
</evidence>
<dbReference type="CDD" id="cd01389">
    <property type="entry name" value="HMG-box_ROX1-like"/>
    <property type="match status" value="1"/>
</dbReference>
<sequence length="538" mass="59607">MPAYRTRDTHSRQLEVTTDAHLPTLTIVSPTPRAFTFPSNFTNDIRSISPSASPFEPDPKSFATPPPQRAFSPSSSIGSETCSSLFSSPSVASSQASQRRRRSVASDNERRPKKGDEDYIKRPENAFILFRRKCCEDRQQAMDEATSSVDEPIAPPAKRQRQADLSKQISQQWKSLSAEERTYWEELAKEKKKQHEAMYPNYVYRPQRTKDKRGKKGKGKGDGDGETDVEGSISFVLPVPCEPRSLSRGYTHGHGHGHSNRRAVSAPTPPPAYQTIQLPTVFMPSCPTSPSLVPRISRRTPLPNHHIPHPSDSDPSTHYEYLPNDTLYPPLRRLSYDTNMPVSTHQSLRLIFEQKLTSLVLQSSDPFQSFQFNGQQPAADRNVPLHSLNIPEDANPYCPSLISPADSIASSIFSPPDSLASCSPRGGPYTPAENLSMSALSIANQPGDSNVDDLQEETATLGFGGYTWGSQALWPEPGDAMQPDDFDLSSIPPIELGATCDMDNNQYGSMAEEHEYNDTTPGGDDPFANLFAYDNMNW</sequence>
<feature type="region of interest" description="Disordered" evidence="4">
    <location>
        <begin position="47"/>
        <end position="120"/>
    </location>
</feature>
<evidence type="ECO:0000256" key="1">
    <source>
        <dbReference type="ARBA" id="ARBA00023125"/>
    </source>
</evidence>
<dbReference type="InterPro" id="IPR050140">
    <property type="entry name" value="SRY-related_HMG-box_TF-like"/>
</dbReference>
<dbReference type="Proteomes" id="UP001497453">
    <property type="component" value="Chromosome 11"/>
</dbReference>
<evidence type="ECO:0000313" key="6">
    <source>
        <dbReference type="EMBL" id="CAL1698920.1"/>
    </source>
</evidence>
<feature type="domain" description="HMG box" evidence="5">
    <location>
        <begin position="120"/>
        <end position="203"/>
    </location>
</feature>
<feature type="compositionally biased region" description="Low complexity" evidence="4">
    <location>
        <begin position="83"/>
        <end position="97"/>
    </location>
</feature>
<keyword evidence="7" id="KW-1185">Reference proteome</keyword>
<organism evidence="6 7">
    <name type="scientific">Somion occarium</name>
    <dbReference type="NCBI Taxonomy" id="3059160"/>
    <lineage>
        <taxon>Eukaryota</taxon>
        <taxon>Fungi</taxon>
        <taxon>Dikarya</taxon>
        <taxon>Basidiomycota</taxon>
        <taxon>Agaricomycotina</taxon>
        <taxon>Agaricomycetes</taxon>
        <taxon>Polyporales</taxon>
        <taxon>Cerrenaceae</taxon>
        <taxon>Somion</taxon>
    </lineage>
</organism>
<dbReference type="Pfam" id="PF00505">
    <property type="entry name" value="HMG_box"/>
    <property type="match status" value="1"/>
</dbReference>
<evidence type="ECO:0000256" key="4">
    <source>
        <dbReference type="SAM" id="MobiDB-lite"/>
    </source>
</evidence>
<feature type="region of interest" description="Disordered" evidence="4">
    <location>
        <begin position="299"/>
        <end position="319"/>
    </location>
</feature>